<evidence type="ECO:0000313" key="5">
    <source>
        <dbReference type="EMBL" id="ADZ08492.1"/>
    </source>
</evidence>
<dbReference type="GeneID" id="10276670"/>
<dbReference type="SUPFAM" id="SSF48179">
    <property type="entry name" value="6-phosphogluconate dehydrogenase C-terminal domain-like"/>
    <property type="match status" value="1"/>
</dbReference>
<accession>F0T880</accession>
<dbReference type="PANTHER" id="PTHR11645:SF53">
    <property type="entry name" value="PYRROLINE-5-CARBOXYLATE REDUCTASE 3"/>
    <property type="match status" value="1"/>
</dbReference>
<dbReference type="AlphaFoldDB" id="F0T880"/>
<dbReference type="eggNOG" id="arCOG00455">
    <property type="taxonomic scope" value="Archaea"/>
</dbReference>
<feature type="binding site" evidence="2">
    <location>
        <begin position="7"/>
        <end position="12"/>
    </location>
    <ligand>
        <name>NADP(+)</name>
        <dbReference type="ChEBI" id="CHEBI:58349"/>
    </ligand>
</feature>
<dbReference type="STRING" id="877455.Metbo_0240"/>
<dbReference type="InterPro" id="IPR000304">
    <property type="entry name" value="Pyrroline-COOH_reductase"/>
</dbReference>
<sequence>MKKIGFIGYGSMGHVILNGFLNSGMLKPFNVTVSTRTPSKLSELEKNHPEVEIANDNIQTAQNSDIIFLFTGTSDVKYVIEEIKTSLSEKTHLIYISAALGMDLVGTIFDGKITKVIPSITSEVHEGVSLICHQESVTTEEADFVDNLFRTVGEVKLVDEVDLDVGADITSCSPAFIAKIFQEFSVQASNNSNFSKEEAEKMIISTLYGTSKLLYEKGYGVDDLISAVATKGGITEEGVKILDSELPELFSELFKTTIKKHQIIRRELEEQY</sequence>
<dbReference type="InterPro" id="IPR028939">
    <property type="entry name" value="P5C_Rdtase_cat_N"/>
</dbReference>
<feature type="domain" description="Pyrroline-5-carboxylate reductase catalytic N-terminal" evidence="3">
    <location>
        <begin position="3"/>
        <end position="91"/>
    </location>
</feature>
<evidence type="ECO:0000313" key="6">
    <source>
        <dbReference type="Proteomes" id="UP000007490"/>
    </source>
</evidence>
<dbReference type="GO" id="GO:0055129">
    <property type="term" value="P:L-proline biosynthetic process"/>
    <property type="evidence" value="ECO:0007669"/>
    <property type="project" value="TreeGrafter"/>
</dbReference>
<feature type="binding site" evidence="2">
    <location>
        <position position="35"/>
    </location>
    <ligand>
        <name>NADP(+)</name>
        <dbReference type="ChEBI" id="CHEBI:58349"/>
    </ligand>
</feature>
<dbReference type="PANTHER" id="PTHR11645">
    <property type="entry name" value="PYRROLINE-5-CARBOXYLATE REDUCTASE"/>
    <property type="match status" value="1"/>
</dbReference>
<feature type="binding site" evidence="2">
    <location>
        <position position="57"/>
    </location>
    <ligand>
        <name>NADPH</name>
        <dbReference type="ChEBI" id="CHEBI:57783"/>
    </ligand>
</feature>
<evidence type="ECO:0000256" key="2">
    <source>
        <dbReference type="PIRSR" id="PIRSR000193-1"/>
    </source>
</evidence>
<dbReference type="PIRSF" id="PIRSF000193">
    <property type="entry name" value="Pyrrol-5-carb_rd"/>
    <property type="match status" value="1"/>
</dbReference>
<evidence type="ECO:0000259" key="3">
    <source>
        <dbReference type="Pfam" id="PF03807"/>
    </source>
</evidence>
<organism evidence="5 6">
    <name type="scientific">Methanobacterium lacus (strain AL-21)</name>
    <dbReference type="NCBI Taxonomy" id="877455"/>
    <lineage>
        <taxon>Archaea</taxon>
        <taxon>Methanobacteriati</taxon>
        <taxon>Methanobacteriota</taxon>
        <taxon>Methanomada group</taxon>
        <taxon>Methanobacteria</taxon>
        <taxon>Methanobacteriales</taxon>
        <taxon>Methanobacteriaceae</taxon>
        <taxon>Methanobacterium</taxon>
    </lineage>
</organism>
<dbReference type="Gene3D" id="3.40.50.720">
    <property type="entry name" value="NAD(P)-binding Rossmann-like Domain"/>
    <property type="match status" value="1"/>
</dbReference>
<dbReference type="HOGENOM" id="CLU_042344_2_0_2"/>
<feature type="domain" description="Pyrroline-5-carboxylate reductase dimerisation" evidence="4">
    <location>
        <begin position="161"/>
        <end position="261"/>
    </location>
</feature>
<gene>
    <name evidence="5" type="ordered locus">Metbo_0240</name>
</gene>
<dbReference type="InterPro" id="IPR029036">
    <property type="entry name" value="P5CR_dimer"/>
</dbReference>
<dbReference type="KEGG" id="mel:Metbo_0240"/>
<dbReference type="EC" id="1.5.1.2" evidence="5"/>
<proteinExistence type="inferred from homology"/>
<comment type="similarity">
    <text evidence="1">Belongs to the pyrroline-5-carboxylate reductase family.</text>
</comment>
<keyword evidence="2" id="KW-0521">NADP</keyword>
<reference evidence="6" key="1">
    <citation type="submission" date="2011-02" db="EMBL/GenBank/DDBJ databases">
        <title>Complete sequence of Methanobacterium sp. AL-21.</title>
        <authorList>
            <consortium name="US DOE Joint Genome Institute"/>
            <person name="Lucas S."/>
            <person name="Copeland A."/>
            <person name="Lapidus A."/>
            <person name="Cheng J.-F."/>
            <person name="Goodwin L."/>
            <person name="Pitluck S."/>
            <person name="Chertkov O."/>
            <person name="Detter J.C."/>
            <person name="Han C."/>
            <person name="Tapia R."/>
            <person name="Land M."/>
            <person name="Hauser L."/>
            <person name="Kyrpides N."/>
            <person name="Ivanova N."/>
            <person name="Mikhailova N."/>
            <person name="Pagani I."/>
            <person name="Cadillo-Quiroz H."/>
            <person name="Imachi H."/>
            <person name="Zinder S."/>
            <person name="Liu W."/>
            <person name="Woyke T."/>
        </authorList>
    </citation>
    <scope>NUCLEOTIDE SEQUENCE [LARGE SCALE GENOMIC DNA]</scope>
    <source>
        <strain evidence="6">AL-21</strain>
    </source>
</reference>
<dbReference type="Gene3D" id="1.10.3730.10">
    <property type="entry name" value="ProC C-terminal domain-like"/>
    <property type="match status" value="1"/>
</dbReference>
<dbReference type="OrthoDB" id="25257at2157"/>
<dbReference type="SUPFAM" id="SSF51735">
    <property type="entry name" value="NAD(P)-binding Rossmann-fold domains"/>
    <property type="match status" value="1"/>
</dbReference>
<protein>
    <submittedName>
        <fullName evidence="5">Pyrroline-5-carboxylate reductase</fullName>
        <ecNumber evidence="5">1.5.1.2</ecNumber>
    </submittedName>
</protein>
<dbReference type="Proteomes" id="UP000007490">
    <property type="component" value="Chromosome"/>
</dbReference>
<dbReference type="InterPro" id="IPR008927">
    <property type="entry name" value="6-PGluconate_DH-like_C_sf"/>
</dbReference>
<dbReference type="Pfam" id="PF03807">
    <property type="entry name" value="F420_oxidored"/>
    <property type="match status" value="1"/>
</dbReference>
<dbReference type="Pfam" id="PF14748">
    <property type="entry name" value="P5CR_dimer"/>
    <property type="match status" value="1"/>
</dbReference>
<keyword evidence="5" id="KW-0560">Oxidoreductase</keyword>
<evidence type="ECO:0000256" key="1">
    <source>
        <dbReference type="ARBA" id="ARBA00005525"/>
    </source>
</evidence>
<dbReference type="GO" id="GO:0004735">
    <property type="term" value="F:pyrroline-5-carboxylate reductase activity"/>
    <property type="evidence" value="ECO:0007669"/>
    <property type="project" value="UniProtKB-EC"/>
</dbReference>
<keyword evidence="6" id="KW-1185">Reference proteome</keyword>
<evidence type="ECO:0000259" key="4">
    <source>
        <dbReference type="Pfam" id="PF14748"/>
    </source>
</evidence>
<reference evidence="5 6" key="2">
    <citation type="journal article" date="2014" name="Int. J. Syst. Evol. Microbiol.">
        <title>Methanobacterium paludis sp. nov. and a novel strain of Methanobacterium lacus isolated from northern peatlands.</title>
        <authorList>
            <person name="Cadillo-Quiroz H."/>
            <person name="Brauer S.L."/>
            <person name="Goodson N."/>
            <person name="Yavitt J.B."/>
            <person name="Zinder S.H."/>
        </authorList>
    </citation>
    <scope>NUCLEOTIDE SEQUENCE [LARGE SCALE GENOMIC DNA]</scope>
    <source>
        <strain evidence="5 6">AL-21</strain>
    </source>
</reference>
<dbReference type="EMBL" id="CP002551">
    <property type="protein sequence ID" value="ADZ08492.1"/>
    <property type="molecule type" value="Genomic_DNA"/>
</dbReference>
<name>F0T880_METLA</name>
<dbReference type="InterPro" id="IPR036291">
    <property type="entry name" value="NAD(P)-bd_dom_sf"/>
</dbReference>
<dbReference type="RefSeq" id="WP_013643843.1">
    <property type="nucleotide sequence ID" value="NC_015216.1"/>
</dbReference>